<dbReference type="PANTHER" id="PTHR21738">
    <property type="entry name" value="RIBOSOMAL RNA PROCESSING PROTEIN 36 HOMOLOG"/>
    <property type="match status" value="1"/>
</dbReference>
<dbReference type="AlphaFoldDB" id="A0A448ZP90"/>
<keyword evidence="5 6" id="KW-0539">Nucleus</keyword>
<gene>
    <name evidence="8" type="ORF">PSNMU_V1.4_AUG-EV-PASAV3_0109080</name>
</gene>
<feature type="compositionally biased region" description="Basic residues" evidence="7">
    <location>
        <begin position="103"/>
        <end position="113"/>
    </location>
</feature>
<organism evidence="8 9">
    <name type="scientific">Pseudo-nitzschia multistriata</name>
    <dbReference type="NCBI Taxonomy" id="183589"/>
    <lineage>
        <taxon>Eukaryota</taxon>
        <taxon>Sar</taxon>
        <taxon>Stramenopiles</taxon>
        <taxon>Ochrophyta</taxon>
        <taxon>Bacillariophyta</taxon>
        <taxon>Bacillariophyceae</taxon>
        <taxon>Bacillariophycidae</taxon>
        <taxon>Bacillariales</taxon>
        <taxon>Bacillariaceae</taxon>
        <taxon>Pseudo-nitzschia</taxon>
    </lineage>
</organism>
<dbReference type="GO" id="GO:0005730">
    <property type="term" value="C:nucleolus"/>
    <property type="evidence" value="ECO:0007669"/>
    <property type="project" value="UniProtKB-SubCell"/>
</dbReference>
<dbReference type="GO" id="GO:0000462">
    <property type="term" value="P:maturation of SSU-rRNA from tricistronic rRNA transcript (SSU-rRNA, 5.8S rRNA, LSU-rRNA)"/>
    <property type="evidence" value="ECO:0007669"/>
    <property type="project" value="TreeGrafter"/>
</dbReference>
<reference evidence="8 9" key="1">
    <citation type="submission" date="2019-01" db="EMBL/GenBank/DDBJ databases">
        <authorList>
            <person name="Ferrante I. M."/>
        </authorList>
    </citation>
    <scope>NUCLEOTIDE SEQUENCE [LARGE SCALE GENOMIC DNA]</scope>
    <source>
        <strain evidence="8 9">B856</strain>
    </source>
</reference>
<comment type="subcellular location">
    <subcellularLocation>
        <location evidence="1 6">Nucleus</location>
        <location evidence="1 6">Nucleolus</location>
    </subcellularLocation>
</comment>
<dbReference type="InterPro" id="IPR009292">
    <property type="entry name" value="RRP36"/>
</dbReference>
<evidence type="ECO:0000256" key="6">
    <source>
        <dbReference type="RuleBase" id="RU368027"/>
    </source>
</evidence>
<feature type="compositionally biased region" description="Basic and acidic residues" evidence="7">
    <location>
        <begin position="44"/>
        <end position="63"/>
    </location>
</feature>
<comment type="subunit">
    <text evidence="6">Associates with 90S and pre-40S pre-ribosomal particles.</text>
</comment>
<keyword evidence="3 6" id="KW-0690">Ribosome biogenesis</keyword>
<dbReference type="Pfam" id="PF06102">
    <property type="entry name" value="RRP36"/>
    <property type="match status" value="1"/>
</dbReference>
<protein>
    <recommendedName>
        <fullName evidence="6">rRNA biogenesis protein RRP36</fullName>
    </recommendedName>
</protein>
<feature type="region of interest" description="Disordered" evidence="7">
    <location>
        <begin position="1"/>
        <end position="185"/>
    </location>
</feature>
<evidence type="ECO:0000256" key="7">
    <source>
        <dbReference type="SAM" id="MobiDB-lite"/>
    </source>
</evidence>
<dbReference type="EMBL" id="CAACVS010000594">
    <property type="protein sequence ID" value="VEU43855.1"/>
    <property type="molecule type" value="Genomic_DNA"/>
</dbReference>
<feature type="compositionally biased region" description="Acidic residues" evidence="7">
    <location>
        <begin position="22"/>
        <end position="35"/>
    </location>
</feature>
<comment type="similarity">
    <text evidence="2 6">Belongs to the RRP36 family.</text>
</comment>
<proteinExistence type="inferred from homology"/>
<dbReference type="Proteomes" id="UP000291116">
    <property type="component" value="Unassembled WGS sequence"/>
</dbReference>
<feature type="region of interest" description="Disordered" evidence="7">
    <location>
        <begin position="251"/>
        <end position="273"/>
    </location>
</feature>
<feature type="region of interest" description="Disordered" evidence="7">
    <location>
        <begin position="349"/>
        <end position="368"/>
    </location>
</feature>
<keyword evidence="9" id="KW-1185">Reference proteome</keyword>
<keyword evidence="6" id="KW-0687">Ribonucleoprotein</keyword>
<feature type="compositionally biased region" description="Basic and acidic residues" evidence="7">
    <location>
        <begin position="169"/>
        <end position="180"/>
    </location>
</feature>
<comment type="function">
    <text evidence="6">Component of the 90S pre-ribosome involved in the maturation of rRNAs. Required for early cleavages of the pre-RNAs in the 40S ribosomal subunit maturation pathway.</text>
</comment>
<feature type="compositionally biased region" description="Acidic residues" evidence="7">
    <location>
        <begin position="69"/>
        <end position="90"/>
    </location>
</feature>
<sequence length="368" mass="41893">MGKPNKQQLQEYNYDEASSGSDDSDSSDDENDDEYSVMSADIDSVSKGEGKSSEGSESEREEASNGNDSSDEEKEEEDPEESSSDEDDAPLQERILKKESKGRAKLASRRQQKSRALEEATKRLAALKRERKTQVREGTADEDDERPEKSSGNKQSAASKTRKKKNKHKPTEVSSKRADFYGRGARRLNESGLGVDIGAHRYKPMDPRLSNLTGHFDEDRFHHNYAFLEEMRNKEIGQVRKRIAAHRATGNKGNRLRRKAGITQADGSHSSTLEEDVARLKSLTQSRADLERRKIDRAAKQSVKRKIREDVESGKSGAYFLKRKEKKRLELEARFEEIRKRKGEKGVEKILEKKRKKNKSRDASFLSR</sequence>
<feature type="compositionally biased region" description="Polar residues" evidence="7">
    <location>
        <begin position="1"/>
        <end position="11"/>
    </location>
</feature>
<name>A0A448ZP90_9STRA</name>
<evidence type="ECO:0000256" key="4">
    <source>
        <dbReference type="ARBA" id="ARBA00022552"/>
    </source>
</evidence>
<dbReference type="GO" id="GO:0030686">
    <property type="term" value="C:90S preribosome"/>
    <property type="evidence" value="ECO:0007669"/>
    <property type="project" value="TreeGrafter"/>
</dbReference>
<evidence type="ECO:0000256" key="1">
    <source>
        <dbReference type="ARBA" id="ARBA00004604"/>
    </source>
</evidence>
<dbReference type="OrthoDB" id="448446at2759"/>
<evidence type="ECO:0000256" key="5">
    <source>
        <dbReference type="ARBA" id="ARBA00023242"/>
    </source>
</evidence>
<evidence type="ECO:0000256" key="2">
    <source>
        <dbReference type="ARBA" id="ARBA00009418"/>
    </source>
</evidence>
<evidence type="ECO:0000313" key="9">
    <source>
        <dbReference type="Proteomes" id="UP000291116"/>
    </source>
</evidence>
<keyword evidence="4 6" id="KW-0698">rRNA processing</keyword>
<evidence type="ECO:0000256" key="3">
    <source>
        <dbReference type="ARBA" id="ARBA00022517"/>
    </source>
</evidence>
<evidence type="ECO:0000313" key="8">
    <source>
        <dbReference type="EMBL" id="VEU43855.1"/>
    </source>
</evidence>
<dbReference type="PANTHER" id="PTHR21738:SF0">
    <property type="entry name" value="RIBOSOMAL RNA PROCESSING PROTEIN 36 HOMOLOG"/>
    <property type="match status" value="1"/>
</dbReference>
<accession>A0A448ZP90</accession>